<dbReference type="InterPro" id="IPR036259">
    <property type="entry name" value="MFS_trans_sf"/>
</dbReference>
<keyword evidence="6" id="KW-1185">Reference proteome</keyword>
<protein>
    <submittedName>
        <fullName evidence="5">Uncharacterized protein</fullName>
    </submittedName>
</protein>
<feature type="transmembrane region" description="Helical" evidence="4">
    <location>
        <begin position="359"/>
        <end position="380"/>
    </location>
</feature>
<feature type="transmembrane region" description="Helical" evidence="4">
    <location>
        <begin position="387"/>
        <end position="409"/>
    </location>
</feature>
<accession>A0AA89CC55</accession>
<feature type="transmembrane region" description="Helical" evidence="4">
    <location>
        <begin position="421"/>
        <end position="443"/>
    </location>
</feature>
<dbReference type="SUPFAM" id="SSF103473">
    <property type="entry name" value="MFS general substrate transporter"/>
    <property type="match status" value="1"/>
</dbReference>
<dbReference type="PANTHER" id="PTHR23121">
    <property type="entry name" value="SODIUM-DEPENDENT GLUCOSE TRANSPORTER 1"/>
    <property type="match status" value="1"/>
</dbReference>
<feature type="transmembrane region" description="Helical" evidence="4">
    <location>
        <begin position="249"/>
        <end position="272"/>
    </location>
</feature>
<dbReference type="AlphaFoldDB" id="A0AA89CC55"/>
<name>A0AA89CC55_PINIB</name>
<evidence type="ECO:0000256" key="1">
    <source>
        <dbReference type="ARBA" id="ARBA00022692"/>
    </source>
</evidence>
<feature type="transmembrane region" description="Helical" evidence="4">
    <location>
        <begin position="334"/>
        <end position="353"/>
    </location>
</feature>
<sequence>MNCFFVKHFHKMTVTVKPEGWAIYGDCRPYPERLQTPPTYYNRRLSSAVSGRSVGKFVGFGSLSDLLVGLSMSMAAIVTGYLPWVTSTEVLWFMYFLLGTTLGLVNIAGQHIILSLWLDKAASPMHIVHLGYGVGGFIAPLLVNPYLANLPEEETTDTPTPNTSFSHDVTTFMYNGTSVTMTFHTESRIQFAYYIVAAITAVFALVFLVYQFDASRQRFGSPKTTSLQKSPAKVEKNESLQKKRTFLQMINPATCADGSLIFGLFILLPLFLRYFFLTGLDRELGTFLYSYAVDQLDFTKDDATLVNTVFWINYAVGRLVVFLVAFFVSIKVILVVESVGALITGIFMVVFALDEPLSLWILAGCSGFLLGPMYPSGIAWGNAHIEMTGLAITCTLLGSAFGGLAFIRFGGFAYDKYGPSSMAYIFLVSVTLISMFDFFLTVFGRCKQKITGKSESEEKLKEITTNGADVQIEIKDFDSKKGC</sequence>
<evidence type="ECO:0000256" key="3">
    <source>
        <dbReference type="ARBA" id="ARBA00023136"/>
    </source>
</evidence>
<dbReference type="EMBL" id="VSWD01000004">
    <property type="protein sequence ID" value="KAK3104994.1"/>
    <property type="molecule type" value="Genomic_DNA"/>
</dbReference>
<organism evidence="5 6">
    <name type="scientific">Pinctada imbricata</name>
    <name type="common">Atlantic pearl-oyster</name>
    <name type="synonym">Pinctada martensii</name>
    <dbReference type="NCBI Taxonomy" id="66713"/>
    <lineage>
        <taxon>Eukaryota</taxon>
        <taxon>Metazoa</taxon>
        <taxon>Spiralia</taxon>
        <taxon>Lophotrochozoa</taxon>
        <taxon>Mollusca</taxon>
        <taxon>Bivalvia</taxon>
        <taxon>Autobranchia</taxon>
        <taxon>Pteriomorphia</taxon>
        <taxon>Pterioida</taxon>
        <taxon>Pterioidea</taxon>
        <taxon>Pteriidae</taxon>
        <taxon>Pinctada</taxon>
    </lineage>
</organism>
<feature type="transmembrane region" description="Helical" evidence="4">
    <location>
        <begin position="308"/>
        <end position="327"/>
    </location>
</feature>
<keyword evidence="2 4" id="KW-1133">Transmembrane helix</keyword>
<feature type="transmembrane region" description="Helical" evidence="4">
    <location>
        <begin position="66"/>
        <end position="84"/>
    </location>
</feature>
<feature type="transmembrane region" description="Helical" evidence="4">
    <location>
        <begin position="90"/>
        <end position="118"/>
    </location>
</feature>
<evidence type="ECO:0000313" key="5">
    <source>
        <dbReference type="EMBL" id="KAK3104994.1"/>
    </source>
</evidence>
<proteinExistence type="predicted"/>
<keyword evidence="1 4" id="KW-0812">Transmembrane</keyword>
<reference evidence="5" key="1">
    <citation type="submission" date="2019-08" db="EMBL/GenBank/DDBJ databases">
        <title>The improved chromosome-level genome for the pearl oyster Pinctada fucata martensii using PacBio sequencing and Hi-C.</title>
        <authorList>
            <person name="Zheng Z."/>
        </authorList>
    </citation>
    <scope>NUCLEOTIDE SEQUENCE</scope>
    <source>
        <strain evidence="5">ZZ-2019</strain>
        <tissue evidence="5">Adductor muscle</tissue>
    </source>
</reference>
<dbReference type="PANTHER" id="PTHR23121:SF9">
    <property type="entry name" value="SODIUM-DEPENDENT GLUCOSE TRANSPORTER 1"/>
    <property type="match status" value="1"/>
</dbReference>
<comment type="caution">
    <text evidence="5">The sequence shown here is derived from an EMBL/GenBank/DDBJ whole genome shotgun (WGS) entry which is preliminary data.</text>
</comment>
<dbReference type="Proteomes" id="UP001186944">
    <property type="component" value="Unassembled WGS sequence"/>
</dbReference>
<evidence type="ECO:0000256" key="4">
    <source>
        <dbReference type="SAM" id="Phobius"/>
    </source>
</evidence>
<keyword evidence="3 4" id="KW-0472">Membrane</keyword>
<evidence type="ECO:0000256" key="2">
    <source>
        <dbReference type="ARBA" id="ARBA00022989"/>
    </source>
</evidence>
<feature type="transmembrane region" description="Helical" evidence="4">
    <location>
        <begin position="130"/>
        <end position="148"/>
    </location>
</feature>
<feature type="transmembrane region" description="Helical" evidence="4">
    <location>
        <begin position="191"/>
        <end position="210"/>
    </location>
</feature>
<evidence type="ECO:0000313" key="6">
    <source>
        <dbReference type="Proteomes" id="UP001186944"/>
    </source>
</evidence>
<gene>
    <name evidence="5" type="ORF">FSP39_014850</name>
</gene>